<dbReference type="KEGG" id="hpas:JL26_10960"/>
<protein>
    <submittedName>
        <fullName evidence="2">DUF1007 family protein</fullName>
    </submittedName>
</protein>
<dbReference type="EMBL" id="CP041334">
    <property type="protein sequence ID" value="QKY73684.1"/>
    <property type="molecule type" value="Genomic_DNA"/>
</dbReference>
<evidence type="ECO:0000313" key="5">
    <source>
        <dbReference type="Proteomes" id="UP000509790"/>
    </source>
</evidence>
<reference evidence="2" key="2">
    <citation type="submission" date="2022-09" db="EMBL/GenBank/DDBJ databases">
        <title>Molecular characterization of Glaesserella parasuis strains circulating in commercial swine farms using whole-genome sequencing.</title>
        <authorList>
            <person name="Mugabi R."/>
            <person name="Clavijo M."/>
            <person name="Li G."/>
        </authorList>
    </citation>
    <scope>NUCLEOTIDE SEQUENCE</scope>
    <source>
        <strain evidence="2">0435-53</strain>
    </source>
</reference>
<evidence type="ECO:0000313" key="2">
    <source>
        <dbReference type="EMBL" id="MDD2167556.1"/>
    </source>
</evidence>
<keyword evidence="1" id="KW-0732">Signal</keyword>
<accession>A0A084F0X2</accession>
<dbReference type="InterPro" id="IPR010412">
    <property type="entry name" value="DUF1007"/>
</dbReference>
<evidence type="ECO:0000256" key="1">
    <source>
        <dbReference type="SAM" id="SignalP"/>
    </source>
</evidence>
<proteinExistence type="predicted"/>
<reference evidence="4" key="3">
    <citation type="submission" date="2023-04" db="EMBL/GenBank/DDBJ databases">
        <title>Molecular characterization of the Integrative and Conjugative elements harboring multidrug-resistance gene from Glaesserella (Haemophilus) parasuis.</title>
        <authorList>
            <person name="Che Y."/>
            <person name="Zhou L."/>
        </authorList>
    </citation>
    <scope>NUCLEOTIDE SEQUENCE</scope>
    <source>
        <strain evidence="4">Z44</strain>
    </source>
</reference>
<dbReference type="Proteomes" id="UP000509790">
    <property type="component" value="Chromosome"/>
</dbReference>
<dbReference type="PIRSF" id="PIRSF008159">
    <property type="entry name" value="UCP008159_ABC"/>
    <property type="match status" value="1"/>
</dbReference>
<dbReference type="EMBL" id="CP121769">
    <property type="protein sequence ID" value="WGE10378.1"/>
    <property type="molecule type" value="Genomic_DNA"/>
</dbReference>
<evidence type="ECO:0000313" key="6">
    <source>
        <dbReference type="Proteomes" id="UP001148834"/>
    </source>
</evidence>
<organism evidence="2 6">
    <name type="scientific">Glaesserella parasuis</name>
    <name type="common">Haemophilus parasuis</name>
    <dbReference type="NCBI Taxonomy" id="738"/>
    <lineage>
        <taxon>Bacteria</taxon>
        <taxon>Pseudomonadati</taxon>
        <taxon>Pseudomonadota</taxon>
        <taxon>Gammaproteobacteria</taxon>
        <taxon>Pasteurellales</taxon>
        <taxon>Pasteurellaceae</taxon>
        <taxon>Glaesserella</taxon>
    </lineage>
</organism>
<dbReference type="Pfam" id="PF06226">
    <property type="entry name" value="DUF1007"/>
    <property type="match status" value="1"/>
</dbReference>
<dbReference type="EMBL" id="JAODIR010000008">
    <property type="protein sequence ID" value="MDD2167556.1"/>
    <property type="molecule type" value="Genomic_DNA"/>
</dbReference>
<dbReference type="RefSeq" id="WP_005711043.1">
    <property type="nucleotide sequence ID" value="NZ_CBCRUP010000016.1"/>
</dbReference>
<dbReference type="AlphaFoldDB" id="A0A084F0X2"/>
<dbReference type="InterPro" id="IPR016537">
    <property type="entry name" value="UCP008159_ABC"/>
</dbReference>
<feature type="signal peptide" evidence="1">
    <location>
        <begin position="1"/>
        <end position="20"/>
    </location>
</feature>
<reference evidence="3 5" key="1">
    <citation type="submission" date="2019-06" db="EMBL/GenBank/DDBJ databases">
        <title>Complete genome sequence of Haemophilus parasuis HPS412.</title>
        <authorList>
            <person name="Yang S."/>
            <person name="Huang C."/>
        </authorList>
    </citation>
    <scope>NUCLEOTIDE SEQUENCE [LARGE SCALE GENOMIC DNA]</scope>
    <source>
        <strain evidence="3 5">HPS412</strain>
    </source>
</reference>
<gene>
    <name evidence="3" type="ORF">FLK62_10955</name>
    <name evidence="2" type="ORF">N5925_02815</name>
    <name evidence="4" type="ORF">QBL01_01800</name>
</gene>
<name>A0A084F0X2_GLAPU</name>
<evidence type="ECO:0000313" key="3">
    <source>
        <dbReference type="EMBL" id="QKY73684.1"/>
    </source>
</evidence>
<dbReference type="Proteomes" id="UP001148834">
    <property type="component" value="Unassembled WGS sequence"/>
</dbReference>
<evidence type="ECO:0000313" key="4">
    <source>
        <dbReference type="EMBL" id="WGE10378.1"/>
    </source>
</evidence>
<sequence>MLKRFLIGTISLLLSFSVFAHPHSFLDMKNKVLIQQGKLEGFELYWTLDEITSAELIYEINSSKDKKQAMNKILRELDESAVSTHYFSELYNQQNEPIKFKAKPHNSSVEIQHNRIIYHFTLLLAEPKAVKGQSFRFFTFEPSYYLAMNYEKASDVSSTEQNLCKVEMIEPTVNQSLRLYASTLDKNETPDMPAERGLSLGAQFAQKVSIVCQ</sequence>
<dbReference type="Proteomes" id="UP001222296">
    <property type="component" value="Chromosome"/>
</dbReference>
<feature type="chain" id="PRO_5015029008" evidence="1">
    <location>
        <begin position="21"/>
        <end position="213"/>
    </location>
</feature>
<dbReference type="OrthoDB" id="5781652at2"/>